<sequence>VERPLNPQFRQYLLNLSLLKSLNLAPVAKLDKAPVYETGDY</sequence>
<feature type="non-terminal residue" evidence="1">
    <location>
        <position position="1"/>
    </location>
</feature>
<gene>
    <name evidence="1" type="ORF">METZ01_LOCUS84945</name>
</gene>
<proteinExistence type="predicted"/>
<evidence type="ECO:0000313" key="1">
    <source>
        <dbReference type="EMBL" id="SVA32091.1"/>
    </source>
</evidence>
<organism evidence="1">
    <name type="scientific">marine metagenome</name>
    <dbReference type="NCBI Taxonomy" id="408172"/>
    <lineage>
        <taxon>unclassified sequences</taxon>
        <taxon>metagenomes</taxon>
        <taxon>ecological metagenomes</taxon>
    </lineage>
</organism>
<dbReference type="AlphaFoldDB" id="A0A381UWH9"/>
<accession>A0A381UWH9</accession>
<name>A0A381UWH9_9ZZZZ</name>
<feature type="non-terminal residue" evidence="1">
    <location>
        <position position="41"/>
    </location>
</feature>
<protein>
    <submittedName>
        <fullName evidence="1">Uncharacterized protein</fullName>
    </submittedName>
</protein>
<dbReference type="EMBL" id="UINC01007217">
    <property type="protein sequence ID" value="SVA32091.1"/>
    <property type="molecule type" value="Genomic_DNA"/>
</dbReference>
<reference evidence="1" key="1">
    <citation type="submission" date="2018-05" db="EMBL/GenBank/DDBJ databases">
        <authorList>
            <person name="Lanie J.A."/>
            <person name="Ng W.-L."/>
            <person name="Kazmierczak K.M."/>
            <person name="Andrzejewski T.M."/>
            <person name="Davidsen T.M."/>
            <person name="Wayne K.J."/>
            <person name="Tettelin H."/>
            <person name="Glass J.I."/>
            <person name="Rusch D."/>
            <person name="Podicherti R."/>
            <person name="Tsui H.-C.T."/>
            <person name="Winkler M.E."/>
        </authorList>
    </citation>
    <scope>NUCLEOTIDE SEQUENCE</scope>
</reference>